<comment type="subcellular location">
    <subcellularLocation>
        <location evidence="1">Cell membrane</location>
        <topology evidence="1">Peripheral membrane protein</topology>
    </subcellularLocation>
</comment>
<evidence type="ECO:0000259" key="7">
    <source>
        <dbReference type="PROSITE" id="PS50893"/>
    </source>
</evidence>
<dbReference type="STRING" id="112413.SAMN05421854_114182"/>
<dbReference type="PANTHER" id="PTHR42711:SF5">
    <property type="entry name" value="ABC TRANSPORTER ATP-BINDING PROTEIN NATA"/>
    <property type="match status" value="1"/>
</dbReference>
<dbReference type="PANTHER" id="PTHR42711">
    <property type="entry name" value="ABC TRANSPORTER ATP-BINDING PROTEIN"/>
    <property type="match status" value="1"/>
</dbReference>
<dbReference type="InterPro" id="IPR050763">
    <property type="entry name" value="ABC_transporter_ATP-binding"/>
</dbReference>
<comment type="similarity">
    <text evidence="2">Belongs to the ABC transporter superfamily.</text>
</comment>
<proteinExistence type="inferred from homology"/>
<dbReference type="InterPro" id="IPR003439">
    <property type="entry name" value="ABC_transporter-like_ATP-bd"/>
</dbReference>
<evidence type="ECO:0000256" key="4">
    <source>
        <dbReference type="ARBA" id="ARBA00022741"/>
    </source>
</evidence>
<dbReference type="GO" id="GO:0005524">
    <property type="term" value="F:ATP binding"/>
    <property type="evidence" value="ECO:0007669"/>
    <property type="project" value="UniProtKB-KW"/>
</dbReference>
<sequence>MSIVASNSCIEIRGLTRTFRGRAKTADGTRKVSVALDDVALSVGYGEVRGLLGPNGAGKTTLCKIISTILLPTSGEVRVCGHDVVSEARAVRARIGIVFGGDRGLYGRLTVRQNLQHWGALYGLRGQALNTRLDELIGRFGMTARQHDRVEGFSRGMKQRVHLARGLIGDPPVVLLDEPTDGIDPVGARDFRTLVEQLRRAGKTILITTHDMAEAEQVCDQVSFIDNGRLIATEPPSALGSLVSRCERVDAWQVPQQVRERISRLAGVRLVEELPDGYLRFHADDQATAGEILLSLVQAGVTRVRNTVPDLEEVYLHLIGDRGMKVH</sequence>
<evidence type="ECO:0000256" key="2">
    <source>
        <dbReference type="ARBA" id="ARBA00005417"/>
    </source>
</evidence>
<dbReference type="SMART" id="SM00382">
    <property type="entry name" value="AAA"/>
    <property type="match status" value="1"/>
</dbReference>
<dbReference type="AlphaFoldDB" id="A0A1I5ZBN3"/>
<organism evidence="8 9">
    <name type="scientific">Amycolatopsis rubida</name>
    <dbReference type="NCBI Taxonomy" id="112413"/>
    <lineage>
        <taxon>Bacteria</taxon>
        <taxon>Bacillati</taxon>
        <taxon>Actinomycetota</taxon>
        <taxon>Actinomycetes</taxon>
        <taxon>Pseudonocardiales</taxon>
        <taxon>Pseudonocardiaceae</taxon>
        <taxon>Amycolatopsis</taxon>
    </lineage>
</organism>
<gene>
    <name evidence="8" type="ORF">SAMN05421854_114182</name>
</gene>
<accession>A0A1I5ZBN3</accession>
<protein>
    <submittedName>
        <fullName evidence="8">ABC-2 type transport system ATP-binding protein</fullName>
    </submittedName>
</protein>
<dbReference type="EMBL" id="FOWC01000014">
    <property type="protein sequence ID" value="SFQ53884.1"/>
    <property type="molecule type" value="Genomic_DNA"/>
</dbReference>
<feature type="domain" description="ABC transporter" evidence="7">
    <location>
        <begin position="10"/>
        <end position="252"/>
    </location>
</feature>
<keyword evidence="3" id="KW-0813">Transport</keyword>
<evidence type="ECO:0000313" key="8">
    <source>
        <dbReference type="EMBL" id="SFQ53884.1"/>
    </source>
</evidence>
<dbReference type="GO" id="GO:0046677">
    <property type="term" value="P:response to antibiotic"/>
    <property type="evidence" value="ECO:0007669"/>
    <property type="project" value="UniProtKB-KW"/>
</dbReference>
<evidence type="ECO:0000256" key="3">
    <source>
        <dbReference type="ARBA" id="ARBA00022448"/>
    </source>
</evidence>
<dbReference type="Pfam" id="PF00005">
    <property type="entry name" value="ABC_tran"/>
    <property type="match status" value="1"/>
</dbReference>
<name>A0A1I5ZBN3_9PSEU</name>
<dbReference type="GO" id="GO:0005886">
    <property type="term" value="C:plasma membrane"/>
    <property type="evidence" value="ECO:0007669"/>
    <property type="project" value="UniProtKB-SubCell"/>
</dbReference>
<evidence type="ECO:0000256" key="5">
    <source>
        <dbReference type="ARBA" id="ARBA00022840"/>
    </source>
</evidence>
<dbReference type="GO" id="GO:0016887">
    <property type="term" value="F:ATP hydrolysis activity"/>
    <property type="evidence" value="ECO:0007669"/>
    <property type="project" value="InterPro"/>
</dbReference>
<dbReference type="Proteomes" id="UP000199137">
    <property type="component" value="Unassembled WGS sequence"/>
</dbReference>
<dbReference type="PROSITE" id="PS50893">
    <property type="entry name" value="ABC_TRANSPORTER_2"/>
    <property type="match status" value="1"/>
</dbReference>
<evidence type="ECO:0000256" key="1">
    <source>
        <dbReference type="ARBA" id="ARBA00004202"/>
    </source>
</evidence>
<dbReference type="InterPro" id="IPR003593">
    <property type="entry name" value="AAA+_ATPase"/>
</dbReference>
<dbReference type="SUPFAM" id="SSF52540">
    <property type="entry name" value="P-loop containing nucleoside triphosphate hydrolases"/>
    <property type="match status" value="1"/>
</dbReference>
<dbReference type="InterPro" id="IPR027417">
    <property type="entry name" value="P-loop_NTPase"/>
</dbReference>
<keyword evidence="4" id="KW-0547">Nucleotide-binding</keyword>
<keyword evidence="6" id="KW-0046">Antibiotic resistance</keyword>
<reference evidence="9" key="1">
    <citation type="submission" date="2016-10" db="EMBL/GenBank/DDBJ databases">
        <authorList>
            <person name="Varghese N."/>
            <person name="Submissions S."/>
        </authorList>
    </citation>
    <scope>NUCLEOTIDE SEQUENCE [LARGE SCALE GENOMIC DNA]</scope>
    <source>
        <strain evidence="9">DSM 44637</strain>
    </source>
</reference>
<dbReference type="Gene3D" id="3.40.50.300">
    <property type="entry name" value="P-loop containing nucleotide triphosphate hydrolases"/>
    <property type="match status" value="1"/>
</dbReference>
<evidence type="ECO:0000313" key="9">
    <source>
        <dbReference type="Proteomes" id="UP000199137"/>
    </source>
</evidence>
<evidence type="ECO:0000256" key="6">
    <source>
        <dbReference type="ARBA" id="ARBA00023251"/>
    </source>
</evidence>
<keyword evidence="5 8" id="KW-0067">ATP-binding</keyword>